<sequence>MSDTTKHTDLKTSFRDSLKSLDTEETIDIYFYRPIGYAWALMAKRLGVTPNAITIASIFLGIGAGVAFYFPVMWINVIGIVLLVWANSFDSADGQLARMTKQYSRLGRILDGLSGDIWFATIYVAICLRETVTSDFFQAHHWVIWVMAVCAGICHAKQAASADYYRQFHLYFLKGKEGSELENSSELREKLAALSWKHDFWKKLVLSFYTNYTANQESHTRAMQQLRDELHRRYPDGEIPQQFRDDFRRLSLPLMKYTNILSFNWRSIILFISILCLMPWLYFAAELTIFNILLIYMNVRHENMCRRLTDDLRNGKY</sequence>
<protein>
    <submittedName>
        <fullName evidence="1">CDP-alcohol phosphatidyltransferase family protein</fullName>
    </submittedName>
</protein>
<proteinExistence type="predicted"/>
<gene>
    <name evidence="1" type="ORF">K8V47_09695</name>
</gene>
<dbReference type="GO" id="GO:0008654">
    <property type="term" value="P:phospholipid biosynthetic process"/>
    <property type="evidence" value="ECO:0007669"/>
    <property type="project" value="InterPro"/>
</dbReference>
<dbReference type="Proteomes" id="UP000711407">
    <property type="component" value="Unassembled WGS sequence"/>
</dbReference>
<name>A0A4Q0U942_9BACT</name>
<dbReference type="GO" id="GO:0016780">
    <property type="term" value="F:phosphotransferase activity, for other substituted phosphate groups"/>
    <property type="evidence" value="ECO:0007669"/>
    <property type="project" value="InterPro"/>
</dbReference>
<reference evidence="1" key="1">
    <citation type="journal article" date="2021" name="PeerJ">
        <title>Extensive microbial diversity within the chicken gut microbiome revealed by metagenomics and culture.</title>
        <authorList>
            <person name="Gilroy R."/>
            <person name="Ravi A."/>
            <person name="Getino M."/>
            <person name="Pursley I."/>
            <person name="Horton D.L."/>
            <person name="Alikhan N.F."/>
            <person name="Baker D."/>
            <person name="Gharbi K."/>
            <person name="Hall N."/>
            <person name="Watson M."/>
            <person name="Adriaenssens E.M."/>
            <person name="Foster-Nyarko E."/>
            <person name="Jarju S."/>
            <person name="Secka A."/>
            <person name="Antonio M."/>
            <person name="Oren A."/>
            <person name="Chaudhuri R.R."/>
            <person name="La Ragione R."/>
            <person name="Hildebrand F."/>
            <person name="Pallen M.J."/>
        </authorList>
    </citation>
    <scope>NUCLEOTIDE SEQUENCE</scope>
    <source>
        <strain evidence="1">4100</strain>
    </source>
</reference>
<dbReference type="GO" id="GO:0016020">
    <property type="term" value="C:membrane"/>
    <property type="evidence" value="ECO:0007669"/>
    <property type="project" value="InterPro"/>
</dbReference>
<organism evidence="1 2">
    <name type="scientific">Candidatus Amulumruptor caecigallinarius</name>
    <dbReference type="NCBI Taxonomy" id="2109911"/>
    <lineage>
        <taxon>Bacteria</taxon>
        <taxon>Pseudomonadati</taxon>
        <taxon>Bacteroidota</taxon>
        <taxon>Bacteroidia</taxon>
        <taxon>Bacteroidales</taxon>
        <taxon>Muribaculaceae</taxon>
        <taxon>Candidatus Amulumruptor</taxon>
    </lineage>
</organism>
<evidence type="ECO:0000313" key="1">
    <source>
        <dbReference type="EMBL" id="HJE40011.1"/>
    </source>
</evidence>
<dbReference type="Pfam" id="PF01066">
    <property type="entry name" value="CDP-OH_P_transf"/>
    <property type="match status" value="1"/>
</dbReference>
<evidence type="ECO:0000313" key="2">
    <source>
        <dbReference type="Proteomes" id="UP000711407"/>
    </source>
</evidence>
<comment type="caution">
    <text evidence="1">The sequence shown here is derived from an EMBL/GenBank/DDBJ whole genome shotgun (WGS) entry which is preliminary data.</text>
</comment>
<dbReference type="InterPro" id="IPR043130">
    <property type="entry name" value="CDP-OH_PTrfase_TM_dom"/>
</dbReference>
<dbReference type="EMBL" id="DYXT01000051">
    <property type="protein sequence ID" value="HJE40011.1"/>
    <property type="molecule type" value="Genomic_DNA"/>
</dbReference>
<dbReference type="AlphaFoldDB" id="A0A4Q0U942"/>
<dbReference type="Gene3D" id="1.20.120.1760">
    <property type="match status" value="1"/>
</dbReference>
<dbReference type="InterPro" id="IPR000462">
    <property type="entry name" value="CDP-OH_P_trans"/>
</dbReference>
<accession>A0A4Q0U942</accession>
<reference evidence="1" key="2">
    <citation type="submission" date="2021-09" db="EMBL/GenBank/DDBJ databases">
        <authorList>
            <person name="Gilroy R."/>
        </authorList>
    </citation>
    <scope>NUCLEOTIDE SEQUENCE</scope>
    <source>
        <strain evidence="1">4100</strain>
    </source>
</reference>